<keyword evidence="2" id="KW-1185">Reference proteome</keyword>
<dbReference type="AlphaFoldDB" id="A0AAV4M7W9"/>
<dbReference type="Proteomes" id="UP001054837">
    <property type="component" value="Unassembled WGS sequence"/>
</dbReference>
<protein>
    <submittedName>
        <fullName evidence="1">Uncharacterized protein</fullName>
    </submittedName>
</protein>
<evidence type="ECO:0000313" key="2">
    <source>
        <dbReference type="Proteomes" id="UP001054837"/>
    </source>
</evidence>
<dbReference type="EMBL" id="BPLQ01000159">
    <property type="protein sequence ID" value="GIX68181.1"/>
    <property type="molecule type" value="Genomic_DNA"/>
</dbReference>
<gene>
    <name evidence="1" type="ORF">CDAR_167711</name>
</gene>
<proteinExistence type="predicted"/>
<organism evidence="1 2">
    <name type="scientific">Caerostris darwini</name>
    <dbReference type="NCBI Taxonomy" id="1538125"/>
    <lineage>
        <taxon>Eukaryota</taxon>
        <taxon>Metazoa</taxon>
        <taxon>Ecdysozoa</taxon>
        <taxon>Arthropoda</taxon>
        <taxon>Chelicerata</taxon>
        <taxon>Arachnida</taxon>
        <taxon>Araneae</taxon>
        <taxon>Araneomorphae</taxon>
        <taxon>Entelegynae</taxon>
        <taxon>Araneoidea</taxon>
        <taxon>Araneidae</taxon>
        <taxon>Caerostris</taxon>
    </lineage>
</organism>
<comment type="caution">
    <text evidence="1">The sequence shown here is derived from an EMBL/GenBank/DDBJ whole genome shotgun (WGS) entry which is preliminary data.</text>
</comment>
<evidence type="ECO:0000313" key="1">
    <source>
        <dbReference type="EMBL" id="GIX68181.1"/>
    </source>
</evidence>
<name>A0AAV4M7W9_9ARAC</name>
<sequence length="97" mass="11272">MPSKIYEREQKLPFLNLISLVCNILCRSSLCNFSPINRPHDVFPETNPHNWQETSSSNCKLIKTLAKTKVSHFCLKTPKLREEYWVLQPVIKMLAKG</sequence>
<reference evidence="1 2" key="1">
    <citation type="submission" date="2021-06" db="EMBL/GenBank/DDBJ databases">
        <title>Caerostris darwini draft genome.</title>
        <authorList>
            <person name="Kono N."/>
            <person name="Arakawa K."/>
        </authorList>
    </citation>
    <scope>NUCLEOTIDE SEQUENCE [LARGE SCALE GENOMIC DNA]</scope>
</reference>
<accession>A0AAV4M7W9</accession>